<dbReference type="PANTHER" id="PTHR37419">
    <property type="entry name" value="SERINE/THREONINE-PROTEIN KINASE TOXIN HIPA"/>
    <property type="match status" value="1"/>
</dbReference>
<dbReference type="HOGENOM" id="CLU_049572_0_0_6"/>
<gene>
    <name evidence="6" type="ORF">OLEAN_C26310</name>
</gene>
<dbReference type="KEGG" id="oai:OLEAN_C26310"/>
<dbReference type="PATRIC" id="fig|698738.3.peg.2730"/>
<dbReference type="InterPro" id="IPR012893">
    <property type="entry name" value="HipA-like_C"/>
</dbReference>
<dbReference type="Pfam" id="PF07804">
    <property type="entry name" value="HipA_C"/>
    <property type="match status" value="1"/>
</dbReference>
<keyword evidence="3" id="KW-0418">Kinase</keyword>
<dbReference type="GO" id="GO:0005829">
    <property type="term" value="C:cytosol"/>
    <property type="evidence" value="ECO:0007669"/>
    <property type="project" value="TreeGrafter"/>
</dbReference>
<dbReference type="EMBL" id="FO203512">
    <property type="protein sequence ID" value="CCK76807.1"/>
    <property type="molecule type" value="Genomic_DNA"/>
</dbReference>
<organism evidence="6 7">
    <name type="scientific">Oleispira antarctica RB-8</name>
    <dbReference type="NCBI Taxonomy" id="698738"/>
    <lineage>
        <taxon>Bacteria</taxon>
        <taxon>Pseudomonadati</taxon>
        <taxon>Pseudomonadota</taxon>
        <taxon>Gammaproteobacteria</taxon>
        <taxon>Oceanospirillales</taxon>
        <taxon>Oceanospirillaceae</taxon>
        <taxon>Oleispira</taxon>
    </lineage>
</organism>
<feature type="domain" description="HipA N-terminal subdomain 1" evidence="5">
    <location>
        <begin position="5"/>
        <end position="103"/>
    </location>
</feature>
<evidence type="ECO:0000256" key="2">
    <source>
        <dbReference type="ARBA" id="ARBA00022679"/>
    </source>
</evidence>
<keyword evidence="7" id="KW-1185">Reference proteome</keyword>
<evidence type="ECO:0000256" key="3">
    <source>
        <dbReference type="ARBA" id="ARBA00022777"/>
    </source>
</evidence>
<proteinExistence type="inferred from homology"/>
<evidence type="ECO:0000259" key="5">
    <source>
        <dbReference type="Pfam" id="PF13657"/>
    </source>
</evidence>
<keyword evidence="2" id="KW-0808">Transferase</keyword>
<dbReference type="NCBIfam" id="TIGR03071">
    <property type="entry name" value="couple_hipA"/>
    <property type="match status" value="1"/>
</dbReference>
<dbReference type="Proteomes" id="UP000032749">
    <property type="component" value="Chromosome"/>
</dbReference>
<dbReference type="PANTHER" id="PTHR37419:SF1">
    <property type="entry name" value="SERINE_THREONINE-PROTEIN KINASE TOXIN HIPA"/>
    <property type="match status" value="1"/>
</dbReference>
<dbReference type="OrthoDB" id="9805913at2"/>
<sequence length="407" mass="45081">MANVDVYVQAENVGLLAKTAQADEFSEKHSFTYLADAKQALSLLMPVRIETYGYSGLHPIFQMNLPEGYLREYLERATAKAFGSDDLTVLTLLGNNQIGRLQYRLEGQVFDDATEVAPELSEILSSDDDDLFDQLLKRFALRSGVAGVQPKMLVDASDKSTVLLNSNEVHSYVVKAWGGEFPHLACNEYVCLMLCRNAGLNVPDFYISDNGKLFISKRFDIDANGLALGFEDFCVLQAKSTKQKYDASLESCANTIKQYVSPQCVSQALADFFKLTVINVLVRNGDGHLKNSGIIYDDLKGYQQGTLPDQVRQLAPIFDVVSTVVYIKNDSMALTLTGSKRWPKWKVLEQFAVSHCGLSKKKAAVILADVYQAASDTLPILHDLKNQHEGFSELADELECLLMATIA</sequence>
<comment type="similarity">
    <text evidence="1">Belongs to the HipA Ser/Thr kinase family.</text>
</comment>
<accession>R4YP41</accession>
<dbReference type="InterPro" id="IPR017508">
    <property type="entry name" value="HipA_N1"/>
</dbReference>
<dbReference type="GO" id="GO:0004674">
    <property type="term" value="F:protein serine/threonine kinase activity"/>
    <property type="evidence" value="ECO:0007669"/>
    <property type="project" value="TreeGrafter"/>
</dbReference>
<dbReference type="InterPro" id="IPR052028">
    <property type="entry name" value="HipA_Ser/Thr_kinase"/>
</dbReference>
<dbReference type="Gene3D" id="1.10.1070.20">
    <property type="match status" value="1"/>
</dbReference>
<protein>
    <submittedName>
        <fullName evidence="6">HipA domain protein</fullName>
    </submittedName>
</protein>
<name>R4YP41_OLEAN</name>
<dbReference type="STRING" id="698738.OLEAN_C26310"/>
<feature type="domain" description="HipA-like C-terminal" evidence="4">
    <location>
        <begin position="144"/>
        <end position="376"/>
    </location>
</feature>
<evidence type="ECO:0000259" key="4">
    <source>
        <dbReference type="Pfam" id="PF07804"/>
    </source>
</evidence>
<evidence type="ECO:0000313" key="7">
    <source>
        <dbReference type="Proteomes" id="UP000032749"/>
    </source>
</evidence>
<dbReference type="Pfam" id="PF13657">
    <property type="entry name" value="Couple_hipA"/>
    <property type="match status" value="1"/>
</dbReference>
<evidence type="ECO:0000313" key="6">
    <source>
        <dbReference type="EMBL" id="CCK76807.1"/>
    </source>
</evidence>
<evidence type="ECO:0000256" key="1">
    <source>
        <dbReference type="ARBA" id="ARBA00010164"/>
    </source>
</evidence>
<dbReference type="AlphaFoldDB" id="R4YP41"/>
<reference evidence="6 7" key="1">
    <citation type="journal article" date="2013" name="Nat. Commun.">
        <title>Genome sequence and functional genomic analysis of the oil-degrading bacterium Oleispira antarctica.</title>
        <authorList>
            <person name="Kube M."/>
            <person name="Chernikova T.N."/>
            <person name="Al-Ramahi Y."/>
            <person name="Beloqui A."/>
            <person name="Lopez-Cortez N."/>
            <person name="Guazzaroni M.E."/>
            <person name="Heipieper H.J."/>
            <person name="Klages S."/>
            <person name="Kotsyurbenko O.R."/>
            <person name="Langer I."/>
            <person name="Nechitaylo T.Y."/>
            <person name="Lunsdorf H."/>
            <person name="Fernandez M."/>
            <person name="Juarez S."/>
            <person name="Ciordia S."/>
            <person name="Singer A."/>
            <person name="Kagan O."/>
            <person name="Egorova O."/>
            <person name="Petit P.A."/>
            <person name="Stogios P."/>
            <person name="Kim Y."/>
            <person name="Tchigvintsev A."/>
            <person name="Flick R."/>
            <person name="Denaro R."/>
            <person name="Genovese M."/>
            <person name="Albar J.P."/>
            <person name="Reva O.N."/>
            <person name="Martinez-Gomariz M."/>
            <person name="Tran H."/>
            <person name="Ferrer M."/>
            <person name="Savchenko A."/>
            <person name="Yakunin A.F."/>
            <person name="Yakimov M.M."/>
            <person name="Golyshina O.V."/>
            <person name="Reinhardt R."/>
            <person name="Golyshin P.N."/>
        </authorList>
    </citation>
    <scope>NUCLEOTIDE SEQUENCE [LARGE SCALE GENOMIC DNA]</scope>
</reference>